<dbReference type="EMBL" id="CAJPVJ010003003">
    <property type="protein sequence ID" value="CAG2167072.1"/>
    <property type="molecule type" value="Genomic_DNA"/>
</dbReference>
<keyword evidence="5" id="KW-0800">Toxin</keyword>
<dbReference type="SUPFAM" id="SSF48403">
    <property type="entry name" value="Ankyrin repeat"/>
    <property type="match status" value="1"/>
</dbReference>
<evidence type="ECO:0000256" key="5">
    <source>
        <dbReference type="ARBA" id="ARBA00023028"/>
    </source>
</evidence>
<dbReference type="Proteomes" id="UP000728032">
    <property type="component" value="Unassembled WGS sequence"/>
</dbReference>
<dbReference type="PANTHER" id="PTHR24166:SF48">
    <property type="entry name" value="PROTEIN VAPYRIN"/>
    <property type="match status" value="1"/>
</dbReference>
<dbReference type="GO" id="GO:0044231">
    <property type="term" value="C:host cell presynaptic membrane"/>
    <property type="evidence" value="ECO:0007669"/>
    <property type="project" value="UniProtKB-KW"/>
</dbReference>
<evidence type="ECO:0000256" key="6">
    <source>
        <dbReference type="ARBA" id="ARBA00023043"/>
    </source>
</evidence>
<dbReference type="InterPro" id="IPR036770">
    <property type="entry name" value="Ankyrin_rpt-contain_sf"/>
</dbReference>
<keyword evidence="3" id="KW-1052">Target cell membrane</keyword>
<evidence type="ECO:0000313" key="10">
    <source>
        <dbReference type="EMBL" id="CAD7648086.1"/>
    </source>
</evidence>
<evidence type="ECO:0000256" key="4">
    <source>
        <dbReference type="ARBA" id="ARBA00022737"/>
    </source>
</evidence>
<accession>A0A7R9LUF4</accession>
<feature type="repeat" description="ANK" evidence="8">
    <location>
        <begin position="88"/>
        <end position="120"/>
    </location>
</feature>
<keyword evidence="11" id="KW-1185">Reference proteome</keyword>
<keyword evidence="7" id="KW-0472">Membrane</keyword>
<dbReference type="InterPro" id="IPR002110">
    <property type="entry name" value="Ankyrin_rpt"/>
</dbReference>
<dbReference type="PROSITE" id="PS50088">
    <property type="entry name" value="ANK_REPEAT"/>
    <property type="match status" value="3"/>
</dbReference>
<dbReference type="SMART" id="SM00248">
    <property type="entry name" value="ANK"/>
    <property type="match status" value="5"/>
</dbReference>
<dbReference type="AlphaFoldDB" id="A0A7R9LUF4"/>
<feature type="repeat" description="ANK" evidence="8">
    <location>
        <begin position="188"/>
        <end position="220"/>
    </location>
</feature>
<dbReference type="Gene3D" id="1.25.40.20">
    <property type="entry name" value="Ankyrin repeat-containing domain"/>
    <property type="match status" value="2"/>
</dbReference>
<evidence type="ECO:0000313" key="11">
    <source>
        <dbReference type="Proteomes" id="UP000728032"/>
    </source>
</evidence>
<evidence type="ECO:0000256" key="3">
    <source>
        <dbReference type="ARBA" id="ARBA00022537"/>
    </source>
</evidence>
<organism evidence="10">
    <name type="scientific">Oppiella nova</name>
    <dbReference type="NCBI Taxonomy" id="334625"/>
    <lineage>
        <taxon>Eukaryota</taxon>
        <taxon>Metazoa</taxon>
        <taxon>Ecdysozoa</taxon>
        <taxon>Arthropoda</taxon>
        <taxon>Chelicerata</taxon>
        <taxon>Arachnida</taxon>
        <taxon>Acari</taxon>
        <taxon>Acariformes</taxon>
        <taxon>Sarcoptiformes</taxon>
        <taxon>Oribatida</taxon>
        <taxon>Brachypylina</taxon>
        <taxon>Oppioidea</taxon>
        <taxon>Oppiidae</taxon>
        <taxon>Oppiella</taxon>
    </lineage>
</organism>
<keyword evidence="2" id="KW-0268">Exocytosis</keyword>
<keyword evidence="5" id="KW-0528">Neurotoxin</keyword>
<proteinExistence type="predicted"/>
<dbReference type="OrthoDB" id="424503at2759"/>
<sequence>MPVSTAPAPHTPVPTERTTVKGHDSIHTKAITPAPMAGNNGNSNAVTNHKLLINSTGAQELRQAASAGNVALVKELCKKSVPFDADIEGRTALHYASANGHSLVVNQLIESGFAVNAKDALGYTALLHAATDGHVDVVQLLLKNKANVDAQDDVHYNSALHEASWKGYSQTIEILCKNKANPYLKNKQGHSALHLACQQGHNQSCRILLINGCKPDIRNNMLFCDEGEVVMP</sequence>
<feature type="repeat" description="ANK" evidence="8">
    <location>
        <begin position="121"/>
        <end position="153"/>
    </location>
</feature>
<keyword evidence="5" id="KW-0638">Presynaptic neurotoxin</keyword>
<dbReference type="PROSITE" id="PS50297">
    <property type="entry name" value="ANK_REP_REGION"/>
    <property type="match status" value="3"/>
</dbReference>
<dbReference type="EMBL" id="OC917828">
    <property type="protein sequence ID" value="CAD7648086.1"/>
    <property type="molecule type" value="Genomic_DNA"/>
</dbReference>
<name>A0A7R9LUF4_9ACAR</name>
<comment type="subcellular location">
    <subcellularLocation>
        <location evidence="1">Target cell membrane</location>
    </subcellularLocation>
</comment>
<evidence type="ECO:0000256" key="2">
    <source>
        <dbReference type="ARBA" id="ARBA00022483"/>
    </source>
</evidence>
<feature type="region of interest" description="Disordered" evidence="9">
    <location>
        <begin position="1"/>
        <end position="24"/>
    </location>
</feature>
<dbReference type="GO" id="GO:0006887">
    <property type="term" value="P:exocytosis"/>
    <property type="evidence" value="ECO:0007669"/>
    <property type="project" value="UniProtKB-KW"/>
</dbReference>
<evidence type="ECO:0000256" key="1">
    <source>
        <dbReference type="ARBA" id="ARBA00004175"/>
    </source>
</evidence>
<dbReference type="PRINTS" id="PR01415">
    <property type="entry name" value="ANKYRIN"/>
</dbReference>
<gene>
    <name evidence="10" type="ORF">ONB1V03_LOCUS6584</name>
</gene>
<keyword evidence="4" id="KW-0677">Repeat</keyword>
<evidence type="ECO:0000256" key="8">
    <source>
        <dbReference type="PROSITE-ProRule" id="PRU00023"/>
    </source>
</evidence>
<evidence type="ECO:0000256" key="7">
    <source>
        <dbReference type="ARBA" id="ARBA00023298"/>
    </source>
</evidence>
<protein>
    <submittedName>
        <fullName evidence="10">Uncharacterized protein</fullName>
    </submittedName>
</protein>
<keyword evidence="6 8" id="KW-0040">ANK repeat</keyword>
<dbReference type="Pfam" id="PF12796">
    <property type="entry name" value="Ank_2"/>
    <property type="match status" value="2"/>
</dbReference>
<reference evidence="10" key="1">
    <citation type="submission" date="2020-11" db="EMBL/GenBank/DDBJ databases">
        <authorList>
            <person name="Tran Van P."/>
        </authorList>
    </citation>
    <scope>NUCLEOTIDE SEQUENCE</scope>
</reference>
<dbReference type="InterPro" id="IPR050889">
    <property type="entry name" value="Dendritic_Spine_Reg/Scaffold"/>
</dbReference>
<evidence type="ECO:0000256" key="9">
    <source>
        <dbReference type="SAM" id="MobiDB-lite"/>
    </source>
</evidence>
<dbReference type="PANTHER" id="PTHR24166">
    <property type="entry name" value="ROLLING PEBBLES, ISOFORM B"/>
    <property type="match status" value="1"/>
</dbReference>
<dbReference type="GO" id="GO:0044218">
    <property type="term" value="C:other organism cell membrane"/>
    <property type="evidence" value="ECO:0007669"/>
    <property type="project" value="UniProtKB-KW"/>
</dbReference>
<keyword evidence="7" id="KW-1053">Target membrane</keyword>